<accession>A0A917GLG3</accession>
<reference evidence="1" key="1">
    <citation type="journal article" date="2014" name="Int. J. Syst. Evol. Microbiol.">
        <title>Complete genome sequence of Corynebacterium casei LMG S-19264T (=DSM 44701T), isolated from a smear-ripened cheese.</title>
        <authorList>
            <consortium name="US DOE Joint Genome Institute (JGI-PGF)"/>
            <person name="Walter F."/>
            <person name="Albersmeier A."/>
            <person name="Kalinowski J."/>
            <person name="Ruckert C."/>
        </authorList>
    </citation>
    <scope>NUCLEOTIDE SEQUENCE</scope>
    <source>
        <strain evidence="1">CGMCC 1.12187</strain>
    </source>
</reference>
<organism evidence="1 2">
    <name type="scientific">Kocuria dechangensis</name>
    <dbReference type="NCBI Taxonomy" id="1176249"/>
    <lineage>
        <taxon>Bacteria</taxon>
        <taxon>Bacillati</taxon>
        <taxon>Actinomycetota</taxon>
        <taxon>Actinomycetes</taxon>
        <taxon>Micrococcales</taxon>
        <taxon>Micrococcaceae</taxon>
        <taxon>Kocuria</taxon>
    </lineage>
</organism>
<dbReference type="Proteomes" id="UP000638848">
    <property type="component" value="Unassembled WGS sequence"/>
</dbReference>
<name>A0A917GLG3_9MICC</name>
<evidence type="ECO:0000313" key="2">
    <source>
        <dbReference type="Proteomes" id="UP000638848"/>
    </source>
</evidence>
<dbReference type="EMBL" id="BMEQ01000004">
    <property type="protein sequence ID" value="GGG50778.1"/>
    <property type="molecule type" value="Genomic_DNA"/>
</dbReference>
<proteinExistence type="predicted"/>
<keyword evidence="2" id="KW-1185">Reference proteome</keyword>
<evidence type="ECO:0000313" key="1">
    <source>
        <dbReference type="EMBL" id="GGG50778.1"/>
    </source>
</evidence>
<protein>
    <submittedName>
        <fullName evidence="1">Uncharacterized protein</fullName>
    </submittedName>
</protein>
<gene>
    <name evidence="1" type="ORF">GCM10011374_11730</name>
</gene>
<dbReference type="RefSeq" id="WP_188535177.1">
    <property type="nucleotide sequence ID" value="NZ_BMEQ01000004.1"/>
</dbReference>
<reference evidence="1" key="2">
    <citation type="submission" date="2020-09" db="EMBL/GenBank/DDBJ databases">
        <authorList>
            <person name="Sun Q."/>
            <person name="Zhou Y."/>
        </authorList>
    </citation>
    <scope>NUCLEOTIDE SEQUENCE</scope>
    <source>
        <strain evidence="1">CGMCC 1.12187</strain>
    </source>
</reference>
<sequence>MDITVNLYNWNRGKGPDKEIPGVMVRRTDDRTFMFLPMDRLIHIADQLVDSYEQHDHERN</sequence>
<dbReference type="AlphaFoldDB" id="A0A917GLG3"/>
<comment type="caution">
    <text evidence="1">The sequence shown here is derived from an EMBL/GenBank/DDBJ whole genome shotgun (WGS) entry which is preliminary data.</text>
</comment>